<evidence type="ECO:0000256" key="5">
    <source>
        <dbReference type="ARBA" id="ARBA00023136"/>
    </source>
</evidence>
<gene>
    <name evidence="6" type="ORF">AMST5_00307</name>
</gene>
<protein>
    <recommendedName>
        <fullName evidence="7">LemA family protein</fullName>
    </recommendedName>
</protein>
<comment type="similarity">
    <text evidence="2">Belongs to the LemA family.</text>
</comment>
<comment type="subcellular location">
    <subcellularLocation>
        <location evidence="1">Membrane</location>
        <topology evidence="1">Single-pass membrane protein</topology>
    </subcellularLocation>
</comment>
<accession>A0AA48R9T7</accession>
<dbReference type="Pfam" id="PF04011">
    <property type="entry name" value="LemA"/>
    <property type="match status" value="1"/>
</dbReference>
<organism evidence="6">
    <name type="scientific">freshwater sediment metagenome</name>
    <dbReference type="NCBI Taxonomy" id="556182"/>
    <lineage>
        <taxon>unclassified sequences</taxon>
        <taxon>metagenomes</taxon>
        <taxon>ecological metagenomes</taxon>
    </lineage>
</organism>
<proteinExistence type="inferred from homology"/>
<dbReference type="AlphaFoldDB" id="A0AA48R9T7"/>
<evidence type="ECO:0000313" key="6">
    <source>
        <dbReference type="EMBL" id="CAJ0850693.1"/>
    </source>
</evidence>
<dbReference type="EMBL" id="OY288114">
    <property type="protein sequence ID" value="CAJ0850693.1"/>
    <property type="molecule type" value="Genomic_DNA"/>
</dbReference>
<keyword evidence="3" id="KW-0812">Transmembrane</keyword>
<name>A0AA48R9T7_9ZZZZ</name>
<dbReference type="PANTHER" id="PTHR34478:SF2">
    <property type="entry name" value="MEMBRANE PROTEIN"/>
    <property type="match status" value="1"/>
</dbReference>
<reference evidence="6" key="1">
    <citation type="submission" date="2023-07" db="EMBL/GenBank/DDBJ databases">
        <authorList>
            <person name="Pelsma A.J. K."/>
        </authorList>
    </citation>
    <scope>NUCLEOTIDE SEQUENCE</scope>
</reference>
<keyword evidence="5" id="KW-0472">Membrane</keyword>
<evidence type="ECO:0000256" key="2">
    <source>
        <dbReference type="ARBA" id="ARBA00008854"/>
    </source>
</evidence>
<dbReference type="Gene3D" id="1.20.1440.20">
    <property type="entry name" value="LemA-like domain"/>
    <property type="match status" value="1"/>
</dbReference>
<evidence type="ECO:0000256" key="3">
    <source>
        <dbReference type="ARBA" id="ARBA00022692"/>
    </source>
</evidence>
<dbReference type="InterPro" id="IPR007156">
    <property type="entry name" value="MamQ_LemA"/>
</dbReference>
<evidence type="ECO:0000256" key="1">
    <source>
        <dbReference type="ARBA" id="ARBA00004167"/>
    </source>
</evidence>
<dbReference type="GO" id="GO:0016020">
    <property type="term" value="C:membrane"/>
    <property type="evidence" value="ECO:0007669"/>
    <property type="project" value="UniProtKB-SubCell"/>
</dbReference>
<dbReference type="SUPFAM" id="SSF140478">
    <property type="entry name" value="LemA-like"/>
    <property type="match status" value="1"/>
</dbReference>
<dbReference type="InterPro" id="IPR023353">
    <property type="entry name" value="LemA-like_dom_sf"/>
</dbReference>
<evidence type="ECO:0008006" key="7">
    <source>
        <dbReference type="Google" id="ProtNLM"/>
    </source>
</evidence>
<sequence>MVFVVAALVLLMLAATALMRGRRRLLALDAKCEAAAAEVEAELARLHDLTPPLVGLMRAFAPREREAIDAVAKAHAAAQRAPSPQARLLAETRLSDAVHRLMSQAEAVEQIKSLQDFSALRQEMVKAERRLVVARRRLSAMTDAYNRALGRFPENLFAMRLRLAPRVFYDIGAEQLAGEGVA</sequence>
<keyword evidence="4" id="KW-1133">Transmembrane helix</keyword>
<evidence type="ECO:0000256" key="4">
    <source>
        <dbReference type="ARBA" id="ARBA00022989"/>
    </source>
</evidence>
<dbReference type="PANTHER" id="PTHR34478">
    <property type="entry name" value="PROTEIN LEMA"/>
    <property type="match status" value="1"/>
</dbReference>